<sequence>MFGFFRKRRWQKPAEGLYLSLVAQSRQEQFYVGDGVPDTVDGRFDMICLHAFLVLRRLKAEQTPDAAELAQAVFDLMFQDMDRNLREMGVGDLSVGKHIKGMAKALYGRIAAYEEGVTVTEPGPLADALTRNLYRGTEPDPAQIDRMSSYVRAQAAALADQPIGELIAGKVSFRAR</sequence>
<keyword evidence="5" id="KW-1185">Reference proteome</keyword>
<evidence type="ECO:0000313" key="4">
    <source>
        <dbReference type="EMBL" id="MBB6210060.1"/>
    </source>
</evidence>
<evidence type="ECO:0000256" key="1">
    <source>
        <dbReference type="ARBA" id="ARBA00006407"/>
    </source>
</evidence>
<evidence type="ECO:0000259" key="3">
    <source>
        <dbReference type="Pfam" id="PF03981"/>
    </source>
</evidence>
<gene>
    <name evidence="4" type="ORF">FHS48_001470</name>
</gene>
<dbReference type="Pfam" id="PF03981">
    <property type="entry name" value="Ubiq_cyt_C_chap"/>
    <property type="match status" value="1"/>
</dbReference>
<dbReference type="PANTHER" id="PTHR12184">
    <property type="entry name" value="UBIQUINOL-CYTOCHROME C REDUCTASE COMPLEX ASSEMBLY FACTOR 1 FAMILY MEMBER"/>
    <property type="match status" value="1"/>
</dbReference>
<protein>
    <submittedName>
        <fullName evidence="4">Cytochrome b pre-mRNA-processing protein 3</fullName>
    </submittedName>
</protein>
<reference evidence="4 5" key="1">
    <citation type="submission" date="2020-08" db="EMBL/GenBank/DDBJ databases">
        <title>Genomic Encyclopedia of Type Strains, Phase IV (KMG-IV): sequencing the most valuable type-strain genomes for metagenomic binning, comparative biology and taxonomic classification.</title>
        <authorList>
            <person name="Goeker M."/>
        </authorList>
    </citation>
    <scope>NUCLEOTIDE SEQUENCE [LARGE SCALE GENOMIC DNA]</scope>
    <source>
        <strain evidence="4 5">DSM 11590</strain>
    </source>
</reference>
<comment type="similarity">
    <text evidence="1">Belongs to the CBP3 family.</text>
</comment>
<dbReference type="PANTHER" id="PTHR12184:SF1">
    <property type="entry name" value="UBIQUINOL-CYTOCHROME-C REDUCTASE COMPLEX ASSEMBLY FACTOR 1"/>
    <property type="match status" value="1"/>
</dbReference>
<dbReference type="InterPro" id="IPR007129">
    <property type="entry name" value="Ubiqinol_cyt_c_chaperone_CPB3"/>
</dbReference>
<accession>A0A7X0DLJ4</accession>
<organism evidence="4 5">
    <name type="scientific">Novispirillum itersonii</name>
    <name type="common">Aquaspirillum itersonii</name>
    <dbReference type="NCBI Taxonomy" id="189"/>
    <lineage>
        <taxon>Bacteria</taxon>
        <taxon>Pseudomonadati</taxon>
        <taxon>Pseudomonadota</taxon>
        <taxon>Alphaproteobacteria</taxon>
        <taxon>Rhodospirillales</taxon>
        <taxon>Novispirillaceae</taxon>
        <taxon>Novispirillum</taxon>
    </lineage>
</organism>
<proteinExistence type="inferred from homology"/>
<evidence type="ECO:0000313" key="5">
    <source>
        <dbReference type="Proteomes" id="UP000544872"/>
    </source>
</evidence>
<dbReference type="RefSeq" id="WP_184262853.1">
    <property type="nucleotide sequence ID" value="NZ_JACIIX010000004.1"/>
</dbReference>
<comment type="caution">
    <text evidence="4">The sequence shown here is derived from an EMBL/GenBank/DDBJ whole genome shotgun (WGS) entry which is preliminary data.</text>
</comment>
<name>A0A7X0DLJ4_NOVIT</name>
<dbReference type="Proteomes" id="UP000544872">
    <property type="component" value="Unassembled WGS sequence"/>
</dbReference>
<dbReference type="InterPro" id="IPR014569">
    <property type="entry name" value="Ubq_cyt-c_CBP3-rel"/>
</dbReference>
<dbReference type="PIRSF" id="PIRSF032079">
    <property type="entry name" value="UCP032079"/>
    <property type="match status" value="1"/>
</dbReference>
<evidence type="ECO:0000256" key="2">
    <source>
        <dbReference type="ARBA" id="ARBA00006436"/>
    </source>
</evidence>
<feature type="domain" description="Ubiquinol-cytochrome c chaperone" evidence="3">
    <location>
        <begin position="35"/>
        <end position="173"/>
    </location>
</feature>
<comment type="similarity">
    <text evidence="2">Belongs to the UPF0174 family.</text>
</comment>
<dbReference type="EMBL" id="JACIIX010000004">
    <property type="protein sequence ID" value="MBB6210060.1"/>
    <property type="molecule type" value="Genomic_DNA"/>
</dbReference>
<dbReference type="AlphaFoldDB" id="A0A7X0DLJ4"/>
<dbReference type="InterPro" id="IPR021150">
    <property type="entry name" value="Ubiq_cyt_c_chap"/>
</dbReference>